<proteinExistence type="predicted"/>
<dbReference type="Pfam" id="PF12730">
    <property type="entry name" value="ABC2_membrane_4"/>
    <property type="match status" value="1"/>
</dbReference>
<sequence>MNSTIVALTLRGVLGRRRAILLFLLPVVLLALATGLAATGYDTLQTATDVLHAFGIVVLLPLLALIVGTGVIGPEIDEGQIMYVLTKPIARTSVVLTKYVCAVGLLAAFAALPVWLAGVLMLGPGSDVPWAFAVGALQSGVVYGAVFLALAVVSRNAVTIGLIYALVWESMIGGFVAGSRNLSVQSWGLSTVDALTSATTVDIGSSVTTGLILSVITTVVALAFAISKLRTLTLASAD</sequence>
<dbReference type="Proteomes" id="UP000272400">
    <property type="component" value="Unassembled WGS sequence"/>
</dbReference>
<comment type="caution">
    <text evidence="2">The sequence shown here is derived from an EMBL/GenBank/DDBJ whole genome shotgun (WGS) entry which is preliminary data.</text>
</comment>
<feature type="transmembrane region" description="Helical" evidence="1">
    <location>
        <begin position="130"/>
        <end position="153"/>
    </location>
</feature>
<dbReference type="AlphaFoldDB" id="A0A3N1DCA5"/>
<gene>
    <name evidence="2" type="ORF">EDD29_8911</name>
</gene>
<accession>A0A3N1DCA5</accession>
<protein>
    <submittedName>
        <fullName evidence="2">ABC-2 type transport system permease protein</fullName>
    </submittedName>
</protein>
<name>A0A3N1DCA5_9ACTN</name>
<dbReference type="EMBL" id="RJKE01000001">
    <property type="protein sequence ID" value="ROO91164.1"/>
    <property type="molecule type" value="Genomic_DNA"/>
</dbReference>
<keyword evidence="3" id="KW-1185">Reference proteome</keyword>
<keyword evidence="1" id="KW-0812">Transmembrane</keyword>
<evidence type="ECO:0000313" key="3">
    <source>
        <dbReference type="Proteomes" id="UP000272400"/>
    </source>
</evidence>
<keyword evidence="1" id="KW-0472">Membrane</keyword>
<feature type="transmembrane region" description="Helical" evidence="1">
    <location>
        <begin position="160"/>
        <end position="183"/>
    </location>
</feature>
<evidence type="ECO:0000313" key="2">
    <source>
        <dbReference type="EMBL" id="ROO91164.1"/>
    </source>
</evidence>
<feature type="transmembrane region" description="Helical" evidence="1">
    <location>
        <begin position="53"/>
        <end position="73"/>
    </location>
</feature>
<dbReference type="OrthoDB" id="5146799at2"/>
<dbReference type="RefSeq" id="WP_123670020.1">
    <property type="nucleotide sequence ID" value="NZ_RJKE01000001.1"/>
</dbReference>
<evidence type="ECO:0000256" key="1">
    <source>
        <dbReference type="SAM" id="Phobius"/>
    </source>
</evidence>
<organism evidence="2 3">
    <name type="scientific">Actinocorallia herbida</name>
    <dbReference type="NCBI Taxonomy" id="58109"/>
    <lineage>
        <taxon>Bacteria</taxon>
        <taxon>Bacillati</taxon>
        <taxon>Actinomycetota</taxon>
        <taxon>Actinomycetes</taxon>
        <taxon>Streptosporangiales</taxon>
        <taxon>Thermomonosporaceae</taxon>
        <taxon>Actinocorallia</taxon>
    </lineage>
</organism>
<feature type="transmembrane region" description="Helical" evidence="1">
    <location>
        <begin position="203"/>
        <end position="226"/>
    </location>
</feature>
<keyword evidence="1" id="KW-1133">Transmembrane helix</keyword>
<feature type="transmembrane region" description="Helical" evidence="1">
    <location>
        <begin position="94"/>
        <end position="118"/>
    </location>
</feature>
<reference evidence="2 3" key="1">
    <citation type="submission" date="2018-11" db="EMBL/GenBank/DDBJ databases">
        <title>Sequencing the genomes of 1000 actinobacteria strains.</title>
        <authorList>
            <person name="Klenk H.-P."/>
        </authorList>
    </citation>
    <scope>NUCLEOTIDE SEQUENCE [LARGE SCALE GENOMIC DNA]</scope>
    <source>
        <strain evidence="2 3">DSM 44254</strain>
    </source>
</reference>